<dbReference type="GO" id="GO:0015297">
    <property type="term" value="F:antiporter activity"/>
    <property type="evidence" value="ECO:0007669"/>
    <property type="project" value="UniProtKB-UniRule"/>
</dbReference>
<protein>
    <submittedName>
        <fullName evidence="11">Arsenical-resistance protein</fullName>
    </submittedName>
</protein>
<dbReference type="PANTHER" id="PTHR43057">
    <property type="entry name" value="ARSENITE EFFLUX TRANSPORTER"/>
    <property type="match status" value="1"/>
</dbReference>
<proteinExistence type="inferred from homology"/>
<keyword evidence="3 9" id="KW-0813">Transport</keyword>
<dbReference type="GO" id="GO:0046685">
    <property type="term" value="P:response to arsenic-containing substance"/>
    <property type="evidence" value="ECO:0007669"/>
    <property type="project" value="UniProtKB-KW"/>
</dbReference>
<evidence type="ECO:0000256" key="4">
    <source>
        <dbReference type="ARBA" id="ARBA00022475"/>
    </source>
</evidence>
<dbReference type="HOGENOM" id="CLU_022869_0_0_10"/>
<dbReference type="InterPro" id="IPR002657">
    <property type="entry name" value="BilAc:Na_symport/Acr3"/>
</dbReference>
<evidence type="ECO:0000256" key="2">
    <source>
        <dbReference type="ARBA" id="ARBA00010110"/>
    </source>
</evidence>
<dbReference type="PIRSF" id="PIRSF005508">
    <property type="entry name" value="Acr3"/>
    <property type="match status" value="1"/>
</dbReference>
<accession>A1BDP7</accession>
<evidence type="ECO:0000256" key="9">
    <source>
        <dbReference type="PIRNR" id="PIRNR005508"/>
    </source>
</evidence>
<feature type="transmembrane region" description="Helical" evidence="10">
    <location>
        <begin position="254"/>
        <end position="276"/>
    </location>
</feature>
<feature type="transmembrane region" description="Helical" evidence="10">
    <location>
        <begin position="142"/>
        <end position="165"/>
    </location>
</feature>
<comment type="similarity">
    <text evidence="2 9">Belongs to the arsenical resistance-3 (ACR3) (TC 2.A.59) family.</text>
</comment>
<dbReference type="AlphaFoldDB" id="A1BDP7"/>
<dbReference type="PANTHER" id="PTHR43057:SF1">
    <property type="entry name" value="ARSENICAL-RESISTANCE PROTEIN 3"/>
    <property type="match status" value="1"/>
</dbReference>
<evidence type="ECO:0000256" key="5">
    <source>
        <dbReference type="ARBA" id="ARBA00022692"/>
    </source>
</evidence>
<feature type="transmembrane region" description="Helical" evidence="10">
    <location>
        <begin position="288"/>
        <end position="311"/>
    </location>
</feature>
<feature type="transmembrane region" description="Helical" evidence="10">
    <location>
        <begin position="12"/>
        <end position="32"/>
    </location>
</feature>
<evidence type="ECO:0000256" key="8">
    <source>
        <dbReference type="ARBA" id="ARBA00023136"/>
    </source>
</evidence>
<sequence length="353" mass="39360">MGMSTKQLSFLDRYLTLWIFLAMGIGVLWGYLFPGIAGFWNHFQRGTTNIPIAIGLIVMMYPPLAKVKYEELGDVFRNTRVLGLSLLQNWVVGPLLMFVLAVIFLSDMPHYMAGLIMIGLARCIAMVIVWNELAKGDTEYAAGLVAFNSIFQVLFFSLYAWVFLTVLPEWLGMTTVAVDITIGEIAGSVFIYLGIPFIAGFLTRFFLLRLKGREWYEGEFIPRISPLTLISLLFTIVVMFSLKGEYIVTIPMDVVRIAIPLLIYFVIMFLLSFYMARKAGADYPKTATLSFTAASNNFELAIAVAVSVFGINSGEAFAAVIGPLVEVPALIALVNVSLWFRGRFFATQESGFQ</sequence>
<evidence type="ECO:0000256" key="7">
    <source>
        <dbReference type="ARBA" id="ARBA00022989"/>
    </source>
</evidence>
<keyword evidence="6" id="KW-0059">Arsenical resistance</keyword>
<evidence type="ECO:0000256" key="3">
    <source>
        <dbReference type="ARBA" id="ARBA00022448"/>
    </source>
</evidence>
<feature type="transmembrane region" description="Helical" evidence="10">
    <location>
        <begin position="185"/>
        <end position="208"/>
    </location>
</feature>
<dbReference type="EMBL" id="CP000492">
    <property type="protein sequence ID" value="ABL64524.1"/>
    <property type="molecule type" value="Genomic_DNA"/>
</dbReference>
<dbReference type="STRING" id="290317.Cpha266_0466"/>
<keyword evidence="5 9" id="KW-0812">Transmembrane</keyword>
<evidence type="ECO:0000313" key="12">
    <source>
        <dbReference type="Proteomes" id="UP000008701"/>
    </source>
</evidence>
<dbReference type="InterPro" id="IPR038770">
    <property type="entry name" value="Na+/solute_symporter_sf"/>
</dbReference>
<dbReference type="InterPro" id="IPR004706">
    <property type="entry name" value="Arsenical-R_Acr3"/>
</dbReference>
<dbReference type="Proteomes" id="UP000008701">
    <property type="component" value="Chromosome"/>
</dbReference>
<dbReference type="OrthoDB" id="9771457at2"/>
<name>A1BDP7_CHLPD</name>
<dbReference type="Pfam" id="PF01758">
    <property type="entry name" value="SBF"/>
    <property type="match status" value="1"/>
</dbReference>
<dbReference type="eggNOG" id="COG0798">
    <property type="taxonomic scope" value="Bacteria"/>
</dbReference>
<comment type="subcellular location">
    <subcellularLocation>
        <location evidence="1 9">Cell membrane</location>
        <topology evidence="1 9">Multi-pass membrane protein</topology>
    </subcellularLocation>
</comment>
<evidence type="ECO:0000256" key="10">
    <source>
        <dbReference type="SAM" id="Phobius"/>
    </source>
</evidence>
<dbReference type="KEGG" id="cph:Cpha266_0466"/>
<feature type="transmembrane region" description="Helical" evidence="10">
    <location>
        <begin position="220"/>
        <end position="242"/>
    </location>
</feature>
<gene>
    <name evidence="11" type="ordered locus">Cpha266_0466</name>
</gene>
<evidence type="ECO:0000256" key="6">
    <source>
        <dbReference type="ARBA" id="ARBA00022849"/>
    </source>
</evidence>
<feature type="transmembrane region" description="Helical" evidence="10">
    <location>
        <begin position="111"/>
        <end position="130"/>
    </location>
</feature>
<feature type="transmembrane region" description="Helical" evidence="10">
    <location>
        <begin position="317"/>
        <end position="340"/>
    </location>
</feature>
<keyword evidence="8 9" id="KW-0472">Membrane</keyword>
<dbReference type="NCBIfam" id="TIGR00832">
    <property type="entry name" value="acr3"/>
    <property type="match status" value="1"/>
</dbReference>
<organism evidence="11 12">
    <name type="scientific">Chlorobium phaeobacteroides (strain DSM 266 / SMG 266 / 2430)</name>
    <dbReference type="NCBI Taxonomy" id="290317"/>
    <lineage>
        <taxon>Bacteria</taxon>
        <taxon>Pseudomonadati</taxon>
        <taxon>Chlorobiota</taxon>
        <taxon>Chlorobiia</taxon>
        <taxon>Chlorobiales</taxon>
        <taxon>Chlorobiaceae</taxon>
        <taxon>Chlorobium/Pelodictyon group</taxon>
        <taxon>Chlorobium</taxon>
    </lineage>
</organism>
<keyword evidence="12" id="KW-1185">Reference proteome</keyword>
<reference evidence="11 12" key="1">
    <citation type="submission" date="2006-12" db="EMBL/GenBank/DDBJ databases">
        <title>Complete sequence of Chlorobium phaeobacteroides DSM 266.</title>
        <authorList>
            <consortium name="US DOE Joint Genome Institute"/>
            <person name="Copeland A."/>
            <person name="Lucas S."/>
            <person name="Lapidus A."/>
            <person name="Barry K."/>
            <person name="Detter J.C."/>
            <person name="Glavina del Rio T."/>
            <person name="Hammon N."/>
            <person name="Israni S."/>
            <person name="Pitluck S."/>
            <person name="Goltsman E."/>
            <person name="Schmutz J."/>
            <person name="Larimer F."/>
            <person name="Land M."/>
            <person name="Hauser L."/>
            <person name="Mikhailova N."/>
            <person name="Li T."/>
            <person name="Overmann J."/>
            <person name="Bryant D.A."/>
            <person name="Richardson P."/>
        </authorList>
    </citation>
    <scope>NUCLEOTIDE SEQUENCE [LARGE SCALE GENOMIC DNA]</scope>
    <source>
        <strain evidence="11 12">DSM 266</strain>
    </source>
</reference>
<evidence type="ECO:0000256" key="1">
    <source>
        <dbReference type="ARBA" id="ARBA00004651"/>
    </source>
</evidence>
<dbReference type="GO" id="GO:0015104">
    <property type="term" value="F:antimonite transmembrane transporter activity"/>
    <property type="evidence" value="ECO:0007669"/>
    <property type="project" value="TreeGrafter"/>
</dbReference>
<dbReference type="RefSeq" id="WP_011744357.1">
    <property type="nucleotide sequence ID" value="NC_008639.1"/>
</dbReference>
<dbReference type="GO" id="GO:0015105">
    <property type="term" value="F:arsenite transmembrane transporter activity"/>
    <property type="evidence" value="ECO:0007669"/>
    <property type="project" value="TreeGrafter"/>
</dbReference>
<dbReference type="GO" id="GO:0005886">
    <property type="term" value="C:plasma membrane"/>
    <property type="evidence" value="ECO:0007669"/>
    <property type="project" value="UniProtKB-SubCell"/>
</dbReference>
<feature type="transmembrane region" description="Helical" evidence="10">
    <location>
        <begin position="81"/>
        <end position="105"/>
    </location>
</feature>
<keyword evidence="7 9" id="KW-1133">Transmembrane helix</keyword>
<keyword evidence="4 9" id="KW-1003">Cell membrane</keyword>
<dbReference type="Gene3D" id="1.20.1530.20">
    <property type="match status" value="1"/>
</dbReference>
<evidence type="ECO:0000313" key="11">
    <source>
        <dbReference type="EMBL" id="ABL64524.1"/>
    </source>
</evidence>
<dbReference type="FunFam" id="1.20.1530.20:FF:000009">
    <property type="entry name" value="Arsenite transporter, ACR3 family"/>
    <property type="match status" value="1"/>
</dbReference>